<protein>
    <submittedName>
        <fullName evidence="2">34088_t:CDS:1</fullName>
    </submittedName>
</protein>
<organism evidence="2 3">
    <name type="scientific">Gigaspora margarita</name>
    <dbReference type="NCBI Taxonomy" id="4874"/>
    <lineage>
        <taxon>Eukaryota</taxon>
        <taxon>Fungi</taxon>
        <taxon>Fungi incertae sedis</taxon>
        <taxon>Mucoromycota</taxon>
        <taxon>Glomeromycotina</taxon>
        <taxon>Glomeromycetes</taxon>
        <taxon>Diversisporales</taxon>
        <taxon>Gigasporaceae</taxon>
        <taxon>Gigaspora</taxon>
    </lineage>
</organism>
<feature type="non-terminal residue" evidence="2">
    <location>
        <position position="66"/>
    </location>
</feature>
<evidence type="ECO:0000313" key="3">
    <source>
        <dbReference type="Proteomes" id="UP000789901"/>
    </source>
</evidence>
<feature type="region of interest" description="Disordered" evidence="1">
    <location>
        <begin position="1"/>
        <end position="20"/>
    </location>
</feature>
<evidence type="ECO:0000256" key="1">
    <source>
        <dbReference type="SAM" id="MobiDB-lite"/>
    </source>
</evidence>
<proteinExistence type="predicted"/>
<accession>A0ABN7VQR2</accession>
<sequence>MEVSREKGKKATAERMEIETNPISKDVSRYTRPIVVNNKDRNAKERIELEESYTLWDLPFNFNNTQ</sequence>
<comment type="caution">
    <text evidence="2">The sequence shown here is derived from an EMBL/GenBank/DDBJ whole genome shotgun (WGS) entry which is preliminary data.</text>
</comment>
<keyword evidence="3" id="KW-1185">Reference proteome</keyword>
<reference evidence="2 3" key="1">
    <citation type="submission" date="2021-06" db="EMBL/GenBank/DDBJ databases">
        <authorList>
            <person name="Kallberg Y."/>
            <person name="Tangrot J."/>
            <person name="Rosling A."/>
        </authorList>
    </citation>
    <scope>NUCLEOTIDE SEQUENCE [LARGE SCALE GENOMIC DNA]</scope>
    <source>
        <strain evidence="2 3">120-4 pot B 10/14</strain>
    </source>
</reference>
<dbReference type="Proteomes" id="UP000789901">
    <property type="component" value="Unassembled WGS sequence"/>
</dbReference>
<dbReference type="EMBL" id="CAJVQB010020211">
    <property type="protein sequence ID" value="CAG8793824.1"/>
    <property type="molecule type" value="Genomic_DNA"/>
</dbReference>
<feature type="compositionally biased region" description="Basic and acidic residues" evidence="1">
    <location>
        <begin position="1"/>
        <end position="18"/>
    </location>
</feature>
<evidence type="ECO:0000313" key="2">
    <source>
        <dbReference type="EMBL" id="CAG8793824.1"/>
    </source>
</evidence>
<gene>
    <name evidence="2" type="ORF">GMARGA_LOCUS21674</name>
</gene>
<name>A0ABN7VQR2_GIGMA</name>